<evidence type="ECO:0000313" key="2">
    <source>
        <dbReference type="EMBL" id="CUN40844.1"/>
    </source>
</evidence>
<feature type="transmembrane region" description="Helical" evidence="1">
    <location>
        <begin position="169"/>
        <end position="191"/>
    </location>
</feature>
<sequence length="197" mass="22299">MKENRTGTKKFPALILFLLGFLAGNLIPNIIWKAKWQQKTWASVYFLSTFAGKDTGNIEYLKEILKYRGVFYLLNIICGFSVFGAPLAVITLLGSGLYAGMIMTVSILEFGFAGGVIGMGLLLPQYLFYIPVWLYSMEQEWKISSEIWRNRGLISGEVSIYLKKMCIAAVGYFLGILIECYVNPLIIDIILKYIKIF</sequence>
<evidence type="ECO:0000313" key="3">
    <source>
        <dbReference type="Proteomes" id="UP000095447"/>
    </source>
</evidence>
<gene>
    <name evidence="2" type="ORF">ERS852395_00235</name>
</gene>
<proteinExistence type="predicted"/>
<dbReference type="RefSeq" id="WP_055052485.1">
    <property type="nucleotide sequence ID" value="NZ_CYZA01000001.1"/>
</dbReference>
<name>A0A173WNE6_9FIRM</name>
<organism evidence="2 3">
    <name type="scientific">Blautia obeum</name>
    <dbReference type="NCBI Taxonomy" id="40520"/>
    <lineage>
        <taxon>Bacteria</taxon>
        <taxon>Bacillati</taxon>
        <taxon>Bacillota</taxon>
        <taxon>Clostridia</taxon>
        <taxon>Lachnospirales</taxon>
        <taxon>Lachnospiraceae</taxon>
        <taxon>Blautia</taxon>
    </lineage>
</organism>
<dbReference type="Proteomes" id="UP000095447">
    <property type="component" value="Unassembled WGS sequence"/>
</dbReference>
<feature type="transmembrane region" description="Helical" evidence="1">
    <location>
        <begin position="70"/>
        <end position="93"/>
    </location>
</feature>
<dbReference type="AlphaFoldDB" id="A0A173WNE6"/>
<feature type="transmembrane region" description="Helical" evidence="1">
    <location>
        <begin position="105"/>
        <end position="128"/>
    </location>
</feature>
<evidence type="ECO:0000256" key="1">
    <source>
        <dbReference type="SAM" id="Phobius"/>
    </source>
</evidence>
<keyword evidence="1" id="KW-0812">Transmembrane</keyword>
<reference evidence="2 3" key="1">
    <citation type="submission" date="2015-09" db="EMBL/GenBank/DDBJ databases">
        <authorList>
            <consortium name="Pathogen Informatics"/>
        </authorList>
    </citation>
    <scope>NUCLEOTIDE SEQUENCE [LARGE SCALE GENOMIC DNA]</scope>
    <source>
        <strain evidence="2 3">2789STDY5608838</strain>
    </source>
</reference>
<protein>
    <submittedName>
        <fullName evidence="2">Stage II sporulation protein M</fullName>
    </submittedName>
</protein>
<keyword evidence="1" id="KW-0472">Membrane</keyword>
<dbReference type="EMBL" id="CYZA01000001">
    <property type="protein sequence ID" value="CUN40844.1"/>
    <property type="molecule type" value="Genomic_DNA"/>
</dbReference>
<feature type="transmembrane region" description="Helical" evidence="1">
    <location>
        <begin position="12"/>
        <end position="32"/>
    </location>
</feature>
<accession>A0A173WNE6</accession>
<keyword evidence="1" id="KW-1133">Transmembrane helix</keyword>